<dbReference type="InterPro" id="IPR002347">
    <property type="entry name" value="SDR_fam"/>
</dbReference>
<evidence type="ECO:0000256" key="3">
    <source>
        <dbReference type="RuleBase" id="RU000363"/>
    </source>
</evidence>
<reference evidence="4 5" key="1">
    <citation type="submission" date="2020-07" db="EMBL/GenBank/DDBJ databases">
        <authorList>
            <person name="Feng X."/>
        </authorList>
    </citation>
    <scope>NUCLEOTIDE SEQUENCE [LARGE SCALE GENOMIC DNA]</scope>
    <source>
        <strain evidence="4 5">JCM23202</strain>
    </source>
</reference>
<dbReference type="RefSeq" id="WP_185659595.1">
    <property type="nucleotide sequence ID" value="NZ_JACHVC010000006.1"/>
</dbReference>
<dbReference type="GO" id="GO:0016491">
    <property type="term" value="F:oxidoreductase activity"/>
    <property type="evidence" value="ECO:0007669"/>
    <property type="project" value="UniProtKB-KW"/>
</dbReference>
<dbReference type="PANTHER" id="PTHR43544">
    <property type="entry name" value="SHORT-CHAIN DEHYDROGENASE/REDUCTASE"/>
    <property type="match status" value="1"/>
</dbReference>
<accession>A0A7X1B7B2</accession>
<dbReference type="PANTHER" id="PTHR43544:SF7">
    <property type="entry name" value="NADB-LER2"/>
    <property type="match status" value="1"/>
</dbReference>
<protein>
    <submittedName>
        <fullName evidence="4">SDR family oxidoreductase</fullName>
    </submittedName>
</protein>
<dbReference type="InterPro" id="IPR051468">
    <property type="entry name" value="Fungal_SecMetab_SDRs"/>
</dbReference>
<evidence type="ECO:0000256" key="1">
    <source>
        <dbReference type="ARBA" id="ARBA00022857"/>
    </source>
</evidence>
<organism evidence="4 5">
    <name type="scientific">Pelagicoccus albus</name>
    <dbReference type="NCBI Taxonomy" id="415222"/>
    <lineage>
        <taxon>Bacteria</taxon>
        <taxon>Pseudomonadati</taxon>
        <taxon>Verrucomicrobiota</taxon>
        <taxon>Opitutia</taxon>
        <taxon>Puniceicoccales</taxon>
        <taxon>Pelagicoccaceae</taxon>
        <taxon>Pelagicoccus</taxon>
    </lineage>
</organism>
<gene>
    <name evidence="4" type="ORF">H5P27_06715</name>
</gene>
<sequence>MAMILVTGASRGIGLELACQYAEAGNTVLATCREPETANALAHLAESHPNVEVQPLDVVDPLSVLSLASLVRKRGENLDVLINNAGILVQEKFGEWTADAFSATMETNVVGPALVMQAFAELVNEGGKIINVSSAMGSFGINMEAGGLTSSYATSKAALNMLVRQVAPGLLAKGVITVSFSPGWVKTEMGGPEANLSVRESVESLIRAFGNLGPEQAGQFLDYTGLPLPW</sequence>
<name>A0A7X1B7B2_9BACT</name>
<dbReference type="InterPro" id="IPR036291">
    <property type="entry name" value="NAD(P)-bd_dom_sf"/>
</dbReference>
<dbReference type="CDD" id="cd05325">
    <property type="entry name" value="carb_red_sniffer_like_SDR_c"/>
    <property type="match status" value="1"/>
</dbReference>
<dbReference type="Gene3D" id="3.40.50.720">
    <property type="entry name" value="NAD(P)-binding Rossmann-like Domain"/>
    <property type="match status" value="1"/>
</dbReference>
<dbReference type="AlphaFoldDB" id="A0A7X1B7B2"/>
<evidence type="ECO:0000313" key="5">
    <source>
        <dbReference type="Proteomes" id="UP000526501"/>
    </source>
</evidence>
<dbReference type="SUPFAM" id="SSF51735">
    <property type="entry name" value="NAD(P)-binding Rossmann-fold domains"/>
    <property type="match status" value="1"/>
</dbReference>
<dbReference type="GO" id="GO:0005737">
    <property type="term" value="C:cytoplasm"/>
    <property type="evidence" value="ECO:0007669"/>
    <property type="project" value="TreeGrafter"/>
</dbReference>
<evidence type="ECO:0000256" key="2">
    <source>
        <dbReference type="ARBA" id="ARBA00023002"/>
    </source>
</evidence>
<comment type="caution">
    <text evidence="4">The sequence shown here is derived from an EMBL/GenBank/DDBJ whole genome shotgun (WGS) entry which is preliminary data.</text>
</comment>
<keyword evidence="1" id="KW-0521">NADP</keyword>
<dbReference type="PRINTS" id="PR00080">
    <property type="entry name" value="SDRFAMILY"/>
</dbReference>
<dbReference type="Proteomes" id="UP000526501">
    <property type="component" value="Unassembled WGS sequence"/>
</dbReference>
<dbReference type="Pfam" id="PF00106">
    <property type="entry name" value="adh_short"/>
    <property type="match status" value="1"/>
</dbReference>
<dbReference type="PRINTS" id="PR00081">
    <property type="entry name" value="GDHRDH"/>
</dbReference>
<dbReference type="EMBL" id="JACHVC010000006">
    <property type="protein sequence ID" value="MBC2605730.1"/>
    <property type="molecule type" value="Genomic_DNA"/>
</dbReference>
<comment type="similarity">
    <text evidence="3">Belongs to the short-chain dehydrogenases/reductases (SDR) family.</text>
</comment>
<proteinExistence type="inferred from homology"/>
<keyword evidence="2" id="KW-0560">Oxidoreductase</keyword>
<evidence type="ECO:0000313" key="4">
    <source>
        <dbReference type="EMBL" id="MBC2605730.1"/>
    </source>
</evidence>
<keyword evidence="5" id="KW-1185">Reference proteome</keyword>